<comment type="caution">
    <text evidence="1">The sequence shown here is derived from an EMBL/GenBank/DDBJ whole genome shotgun (WGS) entry which is preliminary data.</text>
</comment>
<dbReference type="Proteomes" id="UP001501455">
    <property type="component" value="Unassembled WGS sequence"/>
</dbReference>
<keyword evidence="2" id="KW-1185">Reference proteome</keyword>
<evidence type="ECO:0000313" key="2">
    <source>
        <dbReference type="Proteomes" id="UP001501455"/>
    </source>
</evidence>
<proteinExistence type="predicted"/>
<organism evidence="1 2">
    <name type="scientific">Streptomyces prasinosporus</name>
    <dbReference type="NCBI Taxonomy" id="68256"/>
    <lineage>
        <taxon>Bacteria</taxon>
        <taxon>Bacillati</taxon>
        <taxon>Actinomycetota</taxon>
        <taxon>Actinomycetes</taxon>
        <taxon>Kitasatosporales</taxon>
        <taxon>Streptomycetaceae</taxon>
        <taxon>Streptomyces</taxon>
        <taxon>Streptomyces albogriseolus group</taxon>
    </lineage>
</organism>
<accession>A0ABP6TMY6</accession>
<gene>
    <name evidence="1" type="ORF">GCM10019016_033160</name>
</gene>
<sequence length="177" mass="20003">MIVFPKLLGDLLEQVDQKRAAHLALDFARHVLDIERDGIAQPVRAVCLEYVEVCHEAIDLGEVPPRLPEVRDRLLEVAAQWDTNRHVLARGAGPILDAARVGTEQMLAKARGQGPTTPIPCLYVARQLQAEVGQWYAEHRQEGTDERLVARHARWEEARWQVLHILRTEPNPHNDAG</sequence>
<dbReference type="RefSeq" id="WP_345576407.1">
    <property type="nucleotide sequence ID" value="NZ_BAAAXF010000022.1"/>
</dbReference>
<dbReference type="EMBL" id="BAAAXF010000022">
    <property type="protein sequence ID" value="GAA3496215.1"/>
    <property type="molecule type" value="Genomic_DNA"/>
</dbReference>
<evidence type="ECO:0000313" key="1">
    <source>
        <dbReference type="EMBL" id="GAA3496215.1"/>
    </source>
</evidence>
<reference evidence="2" key="1">
    <citation type="journal article" date="2019" name="Int. J. Syst. Evol. Microbiol.">
        <title>The Global Catalogue of Microorganisms (GCM) 10K type strain sequencing project: providing services to taxonomists for standard genome sequencing and annotation.</title>
        <authorList>
            <consortium name="The Broad Institute Genomics Platform"/>
            <consortium name="The Broad Institute Genome Sequencing Center for Infectious Disease"/>
            <person name="Wu L."/>
            <person name="Ma J."/>
        </authorList>
    </citation>
    <scope>NUCLEOTIDE SEQUENCE [LARGE SCALE GENOMIC DNA]</scope>
    <source>
        <strain evidence="2">JCM 4816</strain>
    </source>
</reference>
<name>A0ABP6TMY6_9ACTN</name>
<protein>
    <submittedName>
        <fullName evidence="1">Uncharacterized protein</fullName>
    </submittedName>
</protein>